<dbReference type="Pfam" id="PF13377">
    <property type="entry name" value="Peripla_BP_3"/>
    <property type="match status" value="1"/>
</dbReference>
<reference evidence="5 6" key="1">
    <citation type="submission" date="2018-07" db="EMBL/GenBank/DDBJ databases">
        <authorList>
            <person name="Zhang Y."/>
            <person name="Wang L."/>
            <person name="Ma S."/>
        </authorList>
    </citation>
    <scope>NUCLEOTIDE SEQUENCE [LARGE SCALE GENOMIC DNA]</scope>
    <source>
        <strain evidence="5 6">4-2</strain>
    </source>
</reference>
<dbReference type="AlphaFoldDB" id="A0A3M0M4L7"/>
<dbReference type="SUPFAM" id="SSF47413">
    <property type="entry name" value="lambda repressor-like DNA-binding domains"/>
    <property type="match status" value="1"/>
</dbReference>
<dbReference type="PANTHER" id="PTHR30146:SF155">
    <property type="entry name" value="ALANINE RACEMASE"/>
    <property type="match status" value="1"/>
</dbReference>
<dbReference type="InterPro" id="IPR010982">
    <property type="entry name" value="Lambda_DNA-bd_dom_sf"/>
</dbReference>
<keyword evidence="1" id="KW-0805">Transcription regulation</keyword>
<dbReference type="SUPFAM" id="SSF53822">
    <property type="entry name" value="Periplasmic binding protein-like I"/>
    <property type="match status" value="1"/>
</dbReference>
<dbReference type="Pfam" id="PF00356">
    <property type="entry name" value="LacI"/>
    <property type="match status" value="1"/>
</dbReference>
<dbReference type="EMBL" id="QOKZ01000009">
    <property type="protein sequence ID" value="RMC32371.1"/>
    <property type="molecule type" value="Genomic_DNA"/>
</dbReference>
<accession>A0A3M0M4L7</accession>
<dbReference type="CDD" id="cd01392">
    <property type="entry name" value="HTH_LacI"/>
    <property type="match status" value="1"/>
</dbReference>
<keyword evidence="2" id="KW-0238">DNA-binding</keyword>
<dbReference type="InterPro" id="IPR046335">
    <property type="entry name" value="LacI/GalR-like_sensor"/>
</dbReference>
<dbReference type="SMART" id="SM00354">
    <property type="entry name" value="HTH_LACI"/>
    <property type="match status" value="1"/>
</dbReference>
<proteinExistence type="predicted"/>
<evidence type="ECO:0000259" key="4">
    <source>
        <dbReference type="PROSITE" id="PS50932"/>
    </source>
</evidence>
<keyword evidence="3" id="KW-0804">Transcription</keyword>
<gene>
    <name evidence="5" type="ORF">C9E81_18450</name>
</gene>
<dbReference type="Gene3D" id="3.40.50.2300">
    <property type="match status" value="2"/>
</dbReference>
<evidence type="ECO:0000256" key="2">
    <source>
        <dbReference type="ARBA" id="ARBA00023125"/>
    </source>
</evidence>
<dbReference type="InterPro" id="IPR028082">
    <property type="entry name" value="Peripla_BP_I"/>
</dbReference>
<keyword evidence="6" id="KW-1185">Reference proteome</keyword>
<dbReference type="CDD" id="cd20010">
    <property type="entry name" value="PBP1_AglR-like"/>
    <property type="match status" value="1"/>
</dbReference>
<dbReference type="PANTHER" id="PTHR30146">
    <property type="entry name" value="LACI-RELATED TRANSCRIPTIONAL REPRESSOR"/>
    <property type="match status" value="1"/>
</dbReference>
<protein>
    <submittedName>
        <fullName evidence="5">LacI family transcriptional regulator</fullName>
    </submittedName>
</protein>
<sequence>MDIQADVGDKLENVSDPGVDIMATLKDVARKAGLSVTQVSRALNNHSDVSARTREHVQAVARSLGYQPNLSARKLVSGRSGMVGLVVPRSPDLASDGLFMEVVAGLSTHFSAREMQFVVHVAQEGEPILPVYRRLIGNGALDGFVLIDPEDNDERAAFLTELDVPFVVHGRIGENPVHPYFDIENESIFFELTDHLLSLGHRRIALLNGVEGRSYVGARLRGYLRALAGAGVDADKAITRNCKMTEAFGLVSTVDLFSPGGDAPTAIICGNVRIAKGVYQALQALGLTVPGDVSVMAHDDHLGNLQTAAFYPALSVTDAPLRDSWEPLAGCLADAITGAPLSKLQLIGSHQFRFRRSTAAPQS</sequence>
<name>A0A3M0M4L7_9RHOB</name>
<dbReference type="GO" id="GO:0000976">
    <property type="term" value="F:transcription cis-regulatory region binding"/>
    <property type="evidence" value="ECO:0007669"/>
    <property type="project" value="TreeGrafter"/>
</dbReference>
<dbReference type="Gene3D" id="1.10.260.40">
    <property type="entry name" value="lambda repressor-like DNA-binding domains"/>
    <property type="match status" value="1"/>
</dbReference>
<evidence type="ECO:0000313" key="5">
    <source>
        <dbReference type="EMBL" id="RMC32371.1"/>
    </source>
</evidence>
<evidence type="ECO:0000256" key="1">
    <source>
        <dbReference type="ARBA" id="ARBA00023015"/>
    </source>
</evidence>
<comment type="caution">
    <text evidence="5">The sequence shown here is derived from an EMBL/GenBank/DDBJ whole genome shotgun (WGS) entry which is preliminary data.</text>
</comment>
<dbReference type="PROSITE" id="PS50932">
    <property type="entry name" value="HTH_LACI_2"/>
    <property type="match status" value="1"/>
</dbReference>
<dbReference type="GO" id="GO:0003700">
    <property type="term" value="F:DNA-binding transcription factor activity"/>
    <property type="evidence" value="ECO:0007669"/>
    <property type="project" value="TreeGrafter"/>
</dbReference>
<feature type="domain" description="HTH lacI-type" evidence="4">
    <location>
        <begin position="23"/>
        <end position="77"/>
    </location>
</feature>
<organism evidence="5 6">
    <name type="scientific">Paracoccus alkanivorans</name>
    <dbReference type="NCBI Taxonomy" id="2116655"/>
    <lineage>
        <taxon>Bacteria</taxon>
        <taxon>Pseudomonadati</taxon>
        <taxon>Pseudomonadota</taxon>
        <taxon>Alphaproteobacteria</taxon>
        <taxon>Rhodobacterales</taxon>
        <taxon>Paracoccaceae</taxon>
        <taxon>Paracoccus</taxon>
    </lineage>
</organism>
<evidence type="ECO:0000256" key="3">
    <source>
        <dbReference type="ARBA" id="ARBA00023163"/>
    </source>
</evidence>
<evidence type="ECO:0000313" key="6">
    <source>
        <dbReference type="Proteomes" id="UP000273516"/>
    </source>
</evidence>
<dbReference type="Proteomes" id="UP000273516">
    <property type="component" value="Unassembled WGS sequence"/>
</dbReference>
<dbReference type="InterPro" id="IPR000843">
    <property type="entry name" value="HTH_LacI"/>
</dbReference>